<dbReference type="Gene3D" id="2.60.120.260">
    <property type="entry name" value="Galactose-binding domain-like"/>
    <property type="match status" value="1"/>
</dbReference>
<dbReference type="RefSeq" id="WP_151935071.1">
    <property type="nucleotide sequence ID" value="NZ_WDED01000022.1"/>
</dbReference>
<dbReference type="InterPro" id="IPR008979">
    <property type="entry name" value="Galactose-bd-like_sf"/>
</dbReference>
<feature type="domain" description="CBM-cenC" evidence="3">
    <location>
        <begin position="21"/>
        <end position="90"/>
    </location>
</feature>
<comment type="caution">
    <text evidence="4">The sequence shown here is derived from an EMBL/GenBank/DDBJ whole genome shotgun (WGS) entry which is preliminary data.</text>
</comment>
<dbReference type="EMBL" id="WDED01000022">
    <property type="protein sequence ID" value="KAB6146729.1"/>
    <property type="molecule type" value="Genomic_DNA"/>
</dbReference>
<protein>
    <recommendedName>
        <fullName evidence="3">CBM-cenC domain-containing protein</fullName>
    </recommendedName>
</protein>
<evidence type="ECO:0000313" key="4">
    <source>
        <dbReference type="EMBL" id="KAB6146729.1"/>
    </source>
</evidence>
<dbReference type="SUPFAM" id="SSF49785">
    <property type="entry name" value="Galactose-binding domain-like"/>
    <property type="match status" value="1"/>
</dbReference>
<organism evidence="4 5">
    <name type="scientific">Bacteroides xylanisolvens</name>
    <dbReference type="NCBI Taxonomy" id="371601"/>
    <lineage>
        <taxon>Bacteria</taxon>
        <taxon>Pseudomonadati</taxon>
        <taxon>Bacteroidota</taxon>
        <taxon>Bacteroidia</taxon>
        <taxon>Bacteroidales</taxon>
        <taxon>Bacteroidaceae</taxon>
        <taxon>Bacteroides</taxon>
    </lineage>
</organism>
<dbReference type="InterPro" id="IPR003305">
    <property type="entry name" value="CenC_carb-bd"/>
</dbReference>
<reference evidence="4 5" key="1">
    <citation type="journal article" date="2019" name="Nat. Med.">
        <title>A library of human gut bacterial isolates paired with longitudinal multiomics data enables mechanistic microbiome research.</title>
        <authorList>
            <person name="Poyet M."/>
            <person name="Groussin M."/>
            <person name="Gibbons S.M."/>
            <person name="Avila-Pacheco J."/>
            <person name="Jiang X."/>
            <person name="Kearney S.M."/>
            <person name="Perrotta A.R."/>
            <person name="Berdy B."/>
            <person name="Zhao S."/>
            <person name="Lieberman T.D."/>
            <person name="Swanson P.K."/>
            <person name="Smith M."/>
            <person name="Roesemann S."/>
            <person name="Alexander J.E."/>
            <person name="Rich S.A."/>
            <person name="Livny J."/>
            <person name="Vlamakis H."/>
            <person name="Clish C."/>
            <person name="Bullock K."/>
            <person name="Deik A."/>
            <person name="Scott J."/>
            <person name="Pierce K.A."/>
            <person name="Xavier R.J."/>
            <person name="Alm E.J."/>
        </authorList>
    </citation>
    <scope>NUCLEOTIDE SEQUENCE [LARGE SCALE GENOMIC DNA]</scope>
    <source>
        <strain evidence="4 5">BIOML-A58</strain>
    </source>
</reference>
<dbReference type="GO" id="GO:0016798">
    <property type="term" value="F:hydrolase activity, acting on glycosyl bonds"/>
    <property type="evidence" value="ECO:0007669"/>
    <property type="project" value="InterPro"/>
</dbReference>
<evidence type="ECO:0000313" key="5">
    <source>
        <dbReference type="Proteomes" id="UP000434604"/>
    </source>
</evidence>
<evidence type="ECO:0000256" key="2">
    <source>
        <dbReference type="SAM" id="SignalP"/>
    </source>
</evidence>
<name>A0A7J5PUU7_9BACE</name>
<evidence type="ECO:0000259" key="3">
    <source>
        <dbReference type="Pfam" id="PF02018"/>
    </source>
</evidence>
<dbReference type="AlphaFoldDB" id="A0A7J5PUU7"/>
<dbReference type="Pfam" id="PF02018">
    <property type="entry name" value="CBM_4_9"/>
    <property type="match status" value="1"/>
</dbReference>
<keyword evidence="2" id="KW-0732">Signal</keyword>
<accession>A0A7J5PUU7</accession>
<keyword evidence="1" id="KW-0378">Hydrolase</keyword>
<sequence>MRKINLLLLVAFLSGISMQAQTFKNGDFETGNLSNWECWQKKENKIVTGDKVHGGNYAVEVKNGMFQNFNVKSDPNAEYTITAYTSYIWGEAPLLRLEYYNPATKKLEEITRVNLKKEKNKYLPTVLKFKTPEKGWVYRLTAVPGLGKGGVFLLDDITIEKK</sequence>
<proteinExistence type="predicted"/>
<feature type="chain" id="PRO_5029826801" description="CBM-cenC domain-containing protein" evidence="2">
    <location>
        <begin position="20"/>
        <end position="162"/>
    </location>
</feature>
<feature type="signal peptide" evidence="2">
    <location>
        <begin position="1"/>
        <end position="19"/>
    </location>
</feature>
<evidence type="ECO:0000256" key="1">
    <source>
        <dbReference type="ARBA" id="ARBA00022801"/>
    </source>
</evidence>
<gene>
    <name evidence="4" type="ORF">GA398_15140</name>
</gene>
<dbReference type="Proteomes" id="UP000434604">
    <property type="component" value="Unassembled WGS sequence"/>
</dbReference>